<proteinExistence type="predicted"/>
<evidence type="ECO:0000256" key="1">
    <source>
        <dbReference type="SAM" id="MobiDB-lite"/>
    </source>
</evidence>
<feature type="region of interest" description="Disordered" evidence="1">
    <location>
        <begin position="1"/>
        <end position="42"/>
    </location>
</feature>
<feature type="compositionally biased region" description="Basic residues" evidence="1">
    <location>
        <begin position="449"/>
        <end position="467"/>
    </location>
</feature>
<feature type="region of interest" description="Disordered" evidence="1">
    <location>
        <begin position="281"/>
        <end position="311"/>
    </location>
</feature>
<dbReference type="Proteomes" id="UP001158576">
    <property type="component" value="Chromosome XSR"/>
</dbReference>
<feature type="region of interest" description="Disordered" evidence="1">
    <location>
        <begin position="430"/>
        <end position="467"/>
    </location>
</feature>
<gene>
    <name evidence="2" type="ORF">OKIOD_LOCUS6210</name>
</gene>
<protein>
    <submittedName>
        <fullName evidence="2">Oidioi.mRNA.OKI2018_I69.XSR.g14652.t1.cds</fullName>
    </submittedName>
</protein>
<reference evidence="2 3" key="1">
    <citation type="submission" date="2021-04" db="EMBL/GenBank/DDBJ databases">
        <authorList>
            <person name="Bliznina A."/>
        </authorList>
    </citation>
    <scope>NUCLEOTIDE SEQUENCE [LARGE SCALE GENOMIC DNA]</scope>
</reference>
<organism evidence="2 3">
    <name type="scientific">Oikopleura dioica</name>
    <name type="common">Tunicate</name>
    <dbReference type="NCBI Taxonomy" id="34765"/>
    <lineage>
        <taxon>Eukaryota</taxon>
        <taxon>Metazoa</taxon>
        <taxon>Chordata</taxon>
        <taxon>Tunicata</taxon>
        <taxon>Appendicularia</taxon>
        <taxon>Copelata</taxon>
        <taxon>Oikopleuridae</taxon>
        <taxon>Oikopleura</taxon>
    </lineage>
</organism>
<dbReference type="EMBL" id="OU015569">
    <property type="protein sequence ID" value="CAG5096510.1"/>
    <property type="molecule type" value="Genomic_DNA"/>
</dbReference>
<feature type="compositionally biased region" description="Basic and acidic residues" evidence="1">
    <location>
        <begin position="20"/>
        <end position="38"/>
    </location>
</feature>
<evidence type="ECO:0000313" key="3">
    <source>
        <dbReference type="Proteomes" id="UP001158576"/>
    </source>
</evidence>
<name>A0ABN7SAY5_OIKDI</name>
<sequence length="966" mass="109526">MDNVVAAVDNPLDNFQPMENRPEPELPPRKPPRKDNEKGPTFAQRGKKIFRSYFPNWGKNAPCWEPVTMFQQAPPAPYITGLSDISKVVLNNYVPRHEVAAMDGEMSARSFLKKHRGTSPTLSVQTERKWELTTFEKRYCGKMDSITHIPINWHSGLGLKQFFTKVKRLIYPSVGRLMFDAAYDEEQRYVQFPEENKADEQETASARTPQFVTPVRNLSTPDPVTTGFKLDRRRNKLERACTPPKMALPVFDVKPPRKIVRAVRKKITGVTKAAVNSATKRALAFTSSPPRRAGGKRRRQSDSPVASPPRKKCFAKHMNKVKVLVGEVAGMIHDIQNTPKSMVLAGKYGKYQAAISFSNTPEKMVLFPEDNRKKKKKKLLKARNIVELDSDPEDYTDNRIYSSSSSSSESEMESYLQNSTGEVVKIEIKDDGEQSSTVKLPPPAEPRQLRKRQNPPKKPYKRPCRKKKVPKGYATQINWKEIEESRVESGPSASQVKEVTNLVRQGPAQSLPREDIPFMSNVVQEDDKFPVNFPFDKEASELFDSELTETDNDEAYRAQRLEEYAKAAPVYKMNILQLRQVFHRSFMSTRGIRATLFTTRLGIYVRRLAKKAKEMKLDGETPTARFRVIFEGSAQQLYEEIYTHPGKFSGVLKTWDELGCLYPTWEIDGSGSFFIFDLYIWVRYGQKWKCLSLSSPELGHPARLLATLNTIPCAVYPWPAGKYAVAKTVILLTLGMVPLFNVPPYAKTAEKLSSEIREALGLERELPHGPSIIQMDLLNRELENMLYRCLIASKWEELTTKEESSSKRLEKIGNLLEENFLTCDNAFTSSGSKTTPAESAFESLFAALPPVMTHFKEITPSRELLRCLLDGLSKLRFTENSHLMSLFGSDTITAEIMSWQLWSSIPVEAIVPPPDQDNRATFQKSLEEVVRAVEKCKIVDYGAPQENTLPRYKSTAPPAVAPVVKK</sequence>
<accession>A0ABN7SAY5</accession>
<evidence type="ECO:0000313" key="2">
    <source>
        <dbReference type="EMBL" id="CAG5096510.1"/>
    </source>
</evidence>
<feature type="region of interest" description="Disordered" evidence="1">
    <location>
        <begin position="391"/>
        <end position="417"/>
    </location>
</feature>
<keyword evidence="3" id="KW-1185">Reference proteome</keyword>